<dbReference type="AlphaFoldDB" id="A0A8D8Y325"/>
<proteinExistence type="predicted"/>
<name>A0A8D8Y325_9HEMI</name>
<accession>A0A8D8Y325</accession>
<reference evidence="1" key="1">
    <citation type="submission" date="2021-05" db="EMBL/GenBank/DDBJ databases">
        <authorList>
            <person name="Alioto T."/>
            <person name="Alioto T."/>
            <person name="Gomez Garrido J."/>
        </authorList>
    </citation>
    <scope>NUCLEOTIDE SEQUENCE</scope>
</reference>
<organism evidence="1">
    <name type="scientific">Cacopsylla melanoneura</name>
    <dbReference type="NCBI Taxonomy" id="428564"/>
    <lineage>
        <taxon>Eukaryota</taxon>
        <taxon>Metazoa</taxon>
        <taxon>Ecdysozoa</taxon>
        <taxon>Arthropoda</taxon>
        <taxon>Hexapoda</taxon>
        <taxon>Insecta</taxon>
        <taxon>Pterygota</taxon>
        <taxon>Neoptera</taxon>
        <taxon>Paraneoptera</taxon>
        <taxon>Hemiptera</taxon>
        <taxon>Sternorrhyncha</taxon>
        <taxon>Psylloidea</taxon>
        <taxon>Psyllidae</taxon>
        <taxon>Psyllinae</taxon>
        <taxon>Cacopsylla</taxon>
    </lineage>
</organism>
<evidence type="ECO:0000313" key="1">
    <source>
        <dbReference type="EMBL" id="CAG6718877.1"/>
    </source>
</evidence>
<dbReference type="EMBL" id="HBUF01357968">
    <property type="protein sequence ID" value="CAG6718877.1"/>
    <property type="molecule type" value="Transcribed_RNA"/>
</dbReference>
<sequence>MWLYRRMLRISWTEHITNEEVLRRMKKNRELMNIIKVRKLQYLGHIMRNDSKYSLLQIIMQGKIDGRRGPGRRRISWLHNLRKWTGKTSTELFRIAVNKVKLARVVANIRTG</sequence>
<protein>
    <submittedName>
        <fullName evidence="1">Uncharacterized protein</fullName>
    </submittedName>
</protein>